<evidence type="ECO:0000259" key="1">
    <source>
        <dbReference type="Pfam" id="PF02914"/>
    </source>
</evidence>
<dbReference type="EMBL" id="APKE01000060">
    <property type="protein sequence ID" value="KAF0674423.1"/>
    <property type="molecule type" value="Genomic_DNA"/>
</dbReference>
<dbReference type="AlphaFoldDB" id="A0A921NVP3"/>
<gene>
    <name evidence="3" type="primary">muA</name>
    <name evidence="3" type="ORF">PMES_03277</name>
</gene>
<protein>
    <submittedName>
        <fullName evidence="3">Transposase</fullName>
    </submittedName>
</protein>
<accession>A0A921NVP3</accession>
<dbReference type="GO" id="GO:0006313">
    <property type="term" value="P:DNA transposition"/>
    <property type="evidence" value="ECO:0007669"/>
    <property type="project" value="InterPro"/>
</dbReference>
<feature type="domain" description="Transposase-like Mu C-terminal" evidence="2">
    <location>
        <begin position="68"/>
        <end position="131"/>
    </location>
</feature>
<organism evidence="3 4">
    <name type="scientific">Profundibacterium mesophilum KAUST100406-0324</name>
    <dbReference type="NCBI Taxonomy" id="1037889"/>
    <lineage>
        <taxon>Bacteria</taxon>
        <taxon>Pseudomonadati</taxon>
        <taxon>Pseudomonadota</taxon>
        <taxon>Alphaproteobacteria</taxon>
        <taxon>Rhodobacterales</taxon>
        <taxon>Roseobacteraceae</taxon>
        <taxon>Profundibacterium</taxon>
    </lineage>
</organism>
<feature type="non-terminal residue" evidence="3">
    <location>
        <position position="1"/>
    </location>
</feature>
<dbReference type="InterPro" id="IPR036397">
    <property type="entry name" value="RNaseH_sf"/>
</dbReference>
<keyword evidence="4" id="KW-1185">Reference proteome</keyword>
<dbReference type="Gene3D" id="2.30.30.130">
    <property type="entry name" value="Transposase, Mu, C-terminal"/>
    <property type="match status" value="1"/>
</dbReference>
<dbReference type="Gene3D" id="3.30.420.10">
    <property type="entry name" value="Ribonuclease H-like superfamily/Ribonuclease H"/>
    <property type="match status" value="1"/>
</dbReference>
<sequence length="189" mass="20500">KPDAKPENYGSTAIDIDRFVAVVGEGVAEHNARLGRLSPTVKGGSFDEAFAKSYATAPIRRATAEQRRLWLMGQEVRKLHAGHGRLTLHGNSYWSDWMSELAGTKIVARFDPEHLHDAVSLYALDGRYLGEAACEVAAGFFDASSAQAAARRKGQINRAQKRLAKALAPLSAKDIARGLEETSAPEPET</sequence>
<feature type="domain" description="Bacteriophage Mu transposase" evidence="1">
    <location>
        <begin position="1"/>
        <end position="55"/>
    </location>
</feature>
<dbReference type="SUPFAM" id="SSF53098">
    <property type="entry name" value="Ribonuclease H-like"/>
    <property type="match status" value="1"/>
</dbReference>
<evidence type="ECO:0000259" key="2">
    <source>
        <dbReference type="Pfam" id="PF09299"/>
    </source>
</evidence>
<name>A0A921NVP3_9RHOB</name>
<reference evidence="3" key="1">
    <citation type="submission" date="2013-03" db="EMBL/GenBank/DDBJ databases">
        <title>Genome Sequence of the Profundibacterium mesophilum strain KAUST100406-0324T from Red Sea, a novel genus in the family Rhodobacteraceae.</title>
        <authorList>
            <person name="Essack M."/>
            <person name="Alam I."/>
            <person name="Lafi F."/>
            <person name="Alawi W."/>
            <person name="Kamanu F."/>
            <person name="Al-Suwailem A."/>
            <person name="Lee O.O."/>
            <person name="Xu Y."/>
            <person name="Bajic V."/>
            <person name="Qian P.-Y."/>
            <person name="Archer J."/>
        </authorList>
    </citation>
    <scope>NUCLEOTIDE SEQUENCE</scope>
    <source>
        <strain evidence="3">KAUST100406-0324</strain>
    </source>
</reference>
<evidence type="ECO:0000313" key="4">
    <source>
        <dbReference type="Proteomes" id="UP000698242"/>
    </source>
</evidence>
<evidence type="ECO:0000313" key="3">
    <source>
        <dbReference type="EMBL" id="KAF0674423.1"/>
    </source>
</evidence>
<proteinExistence type="predicted"/>
<dbReference type="InterPro" id="IPR015378">
    <property type="entry name" value="Transposase-like_Mu_C"/>
</dbReference>
<dbReference type="Proteomes" id="UP000698242">
    <property type="component" value="Unassembled WGS sequence"/>
</dbReference>
<dbReference type="Pfam" id="PF02914">
    <property type="entry name" value="DDE_2"/>
    <property type="match status" value="1"/>
</dbReference>
<dbReference type="InterPro" id="IPR012337">
    <property type="entry name" value="RNaseH-like_sf"/>
</dbReference>
<dbReference type="GO" id="GO:0004803">
    <property type="term" value="F:transposase activity"/>
    <property type="evidence" value="ECO:0007669"/>
    <property type="project" value="InterPro"/>
</dbReference>
<dbReference type="InterPro" id="IPR009004">
    <property type="entry name" value="Transposase_Mu_C"/>
</dbReference>
<dbReference type="InterPro" id="IPR004189">
    <property type="entry name" value="Phage_Mu_transposase"/>
</dbReference>
<comment type="caution">
    <text evidence="3">The sequence shown here is derived from an EMBL/GenBank/DDBJ whole genome shotgun (WGS) entry which is preliminary data.</text>
</comment>
<dbReference type="Pfam" id="PF09299">
    <property type="entry name" value="Mu-transpos_C"/>
    <property type="match status" value="1"/>
</dbReference>
<dbReference type="GO" id="GO:0003677">
    <property type="term" value="F:DNA binding"/>
    <property type="evidence" value="ECO:0007669"/>
    <property type="project" value="InterPro"/>
</dbReference>
<dbReference type="SUPFAM" id="SSF50610">
    <property type="entry name" value="mu transposase, C-terminal domain"/>
    <property type="match status" value="1"/>
</dbReference>
<dbReference type="GO" id="GO:0015074">
    <property type="term" value="P:DNA integration"/>
    <property type="evidence" value="ECO:0007669"/>
    <property type="project" value="InterPro"/>
</dbReference>
<dbReference type="RefSeq" id="WP_201289026.1">
    <property type="nucleotide sequence ID" value="NZ_APKE01000060.1"/>
</dbReference>